<evidence type="ECO:0000256" key="6">
    <source>
        <dbReference type="ARBA" id="ARBA00023136"/>
    </source>
</evidence>
<keyword evidence="2 7" id="KW-1003">Cell membrane</keyword>
<reference evidence="8 9" key="1">
    <citation type="submission" date="2020-08" db="EMBL/GenBank/DDBJ databases">
        <title>Genomic Encyclopedia of Type Strains, Phase III (KMG-III): the genomes of soil and plant-associated and newly described type strains.</title>
        <authorList>
            <person name="Whitman W."/>
        </authorList>
    </citation>
    <scope>NUCLEOTIDE SEQUENCE [LARGE SCALE GENOMIC DNA]</scope>
    <source>
        <strain evidence="8 9">CECT 8803</strain>
    </source>
</reference>
<feature type="transmembrane region" description="Helical" evidence="7">
    <location>
        <begin position="257"/>
        <end position="281"/>
    </location>
</feature>
<dbReference type="NCBIfam" id="TIGR00765">
    <property type="entry name" value="yihY_not_rbn"/>
    <property type="match status" value="1"/>
</dbReference>
<evidence type="ECO:0000256" key="7">
    <source>
        <dbReference type="HAMAP-Rule" id="MF_00672"/>
    </source>
</evidence>
<organism evidence="8 9">
    <name type="scientific">Limibacillus halophilus</name>
    <dbReference type="NCBI Taxonomy" id="1579333"/>
    <lineage>
        <taxon>Bacteria</taxon>
        <taxon>Pseudomonadati</taxon>
        <taxon>Pseudomonadota</taxon>
        <taxon>Alphaproteobacteria</taxon>
        <taxon>Rhodospirillales</taxon>
        <taxon>Rhodovibrionaceae</taxon>
        <taxon>Limibacillus</taxon>
    </lineage>
</organism>
<keyword evidence="9" id="KW-1185">Reference proteome</keyword>
<feature type="transmembrane region" description="Helical" evidence="7">
    <location>
        <begin position="58"/>
        <end position="78"/>
    </location>
</feature>
<dbReference type="GO" id="GO:0005886">
    <property type="term" value="C:plasma membrane"/>
    <property type="evidence" value="ECO:0007669"/>
    <property type="project" value="UniProtKB-SubCell"/>
</dbReference>
<keyword evidence="6 7" id="KW-0472">Membrane</keyword>
<keyword evidence="4 7" id="KW-0812">Transmembrane</keyword>
<keyword evidence="3" id="KW-0997">Cell inner membrane</keyword>
<dbReference type="Proteomes" id="UP000581135">
    <property type="component" value="Unassembled WGS sequence"/>
</dbReference>
<evidence type="ECO:0000313" key="9">
    <source>
        <dbReference type="Proteomes" id="UP000581135"/>
    </source>
</evidence>
<dbReference type="RefSeq" id="WP_183415901.1">
    <property type="nucleotide sequence ID" value="NZ_JACHXA010000003.1"/>
</dbReference>
<feature type="transmembrane region" description="Helical" evidence="7">
    <location>
        <begin position="224"/>
        <end position="245"/>
    </location>
</feature>
<feature type="transmembrane region" description="Helical" evidence="7">
    <location>
        <begin position="199"/>
        <end position="217"/>
    </location>
</feature>
<dbReference type="PANTHER" id="PTHR30213">
    <property type="entry name" value="INNER MEMBRANE PROTEIN YHJD"/>
    <property type="match status" value="1"/>
</dbReference>
<keyword evidence="5 7" id="KW-1133">Transmembrane helix</keyword>
<dbReference type="AlphaFoldDB" id="A0A839STL6"/>
<dbReference type="InterPro" id="IPR017039">
    <property type="entry name" value="Virul_fac_BrkB"/>
</dbReference>
<comment type="subcellular location">
    <subcellularLocation>
        <location evidence="1 7">Cell membrane</location>
        <topology evidence="1 7">Multi-pass membrane protein</topology>
    </subcellularLocation>
</comment>
<dbReference type="HAMAP" id="MF_00672">
    <property type="entry name" value="UPF0761"/>
    <property type="match status" value="1"/>
</dbReference>
<sequence>MTLETGNDPQSVGRLTKIVRSKPGTSLQGFWSFLSFVFKRFLGDDGPGLAASLSYTSLLAIVPLVAIGLAMLAAFPAFEETRAAIELAIIDTFPADQQGDVSARLVEFVDNARTMTGTGIAALAVTAVLLLMRIHTALNMIWRVTEPRPIIIRLLIYWAMLTIGPILIGLSITISGYLFTMVHMSGAEAFGIGTLGLSRMVAIILNAMAFTLLFVVLPNRSIRWLHGLAGASVAACLFEAMKLAFAAYIEAFPSYQVIYGALAAIPIFLLWMYFVWVVVLLGAEVAAALGEWGAVSSRAGRLIAAADRLPLALSLLVRLQEASTKGRALKVQVWSRGLPVLPGELDDVIGRLRKSGYVERTSRGRWLLSRDLRSATLGDLTKTLGLTHDTYPQWEPAAVSLVARQNSAIRAVEDTPLIEVLEACPQADVGRGEAGEQSDAKIAGAAE</sequence>
<dbReference type="EMBL" id="JACHXA010000003">
    <property type="protein sequence ID" value="MBB3065094.1"/>
    <property type="molecule type" value="Genomic_DNA"/>
</dbReference>
<evidence type="ECO:0000256" key="3">
    <source>
        <dbReference type="ARBA" id="ARBA00022519"/>
    </source>
</evidence>
<feature type="transmembrane region" description="Helical" evidence="7">
    <location>
        <begin position="120"/>
        <end position="142"/>
    </location>
</feature>
<proteinExistence type="inferred from homology"/>
<evidence type="ECO:0000256" key="4">
    <source>
        <dbReference type="ARBA" id="ARBA00022692"/>
    </source>
</evidence>
<name>A0A839STL6_9PROT</name>
<comment type="caution">
    <text evidence="8">The sequence shown here is derived from an EMBL/GenBank/DDBJ whole genome shotgun (WGS) entry which is preliminary data.</text>
</comment>
<dbReference type="Pfam" id="PF03631">
    <property type="entry name" value="Virul_fac_BrkB"/>
    <property type="match status" value="1"/>
</dbReference>
<gene>
    <name evidence="8" type="ORF">FHR98_001373</name>
</gene>
<dbReference type="PANTHER" id="PTHR30213:SF0">
    <property type="entry name" value="UPF0761 MEMBRANE PROTEIN YIHY"/>
    <property type="match status" value="1"/>
</dbReference>
<accession>A0A839STL6</accession>
<evidence type="ECO:0000256" key="5">
    <source>
        <dbReference type="ARBA" id="ARBA00022989"/>
    </source>
</evidence>
<protein>
    <recommendedName>
        <fullName evidence="7">UPF0761 membrane protein FHR98_001373</fullName>
    </recommendedName>
</protein>
<dbReference type="InterPro" id="IPR023679">
    <property type="entry name" value="UPF0761_bac"/>
</dbReference>
<evidence type="ECO:0000313" key="8">
    <source>
        <dbReference type="EMBL" id="MBB3065094.1"/>
    </source>
</evidence>
<comment type="similarity">
    <text evidence="7">Belongs to the UPF0761 family.</text>
</comment>
<feature type="transmembrane region" description="Helical" evidence="7">
    <location>
        <begin position="154"/>
        <end position="179"/>
    </location>
</feature>
<evidence type="ECO:0000256" key="1">
    <source>
        <dbReference type="ARBA" id="ARBA00004651"/>
    </source>
</evidence>
<evidence type="ECO:0000256" key="2">
    <source>
        <dbReference type="ARBA" id="ARBA00022475"/>
    </source>
</evidence>